<keyword evidence="3" id="KW-1185">Reference proteome</keyword>
<feature type="compositionally biased region" description="Basic residues" evidence="1">
    <location>
        <begin position="332"/>
        <end position="344"/>
    </location>
</feature>
<proteinExistence type="predicted"/>
<evidence type="ECO:0000313" key="3">
    <source>
        <dbReference type="Proteomes" id="UP001519460"/>
    </source>
</evidence>
<feature type="region of interest" description="Disordered" evidence="1">
    <location>
        <begin position="387"/>
        <end position="415"/>
    </location>
</feature>
<evidence type="ECO:0008006" key="4">
    <source>
        <dbReference type="Google" id="ProtNLM"/>
    </source>
</evidence>
<dbReference type="PANTHER" id="PTHR34754:SF1">
    <property type="entry name" value="COILED-COIL DOMAIN-CONTAINING PROTEIN 60"/>
    <property type="match status" value="1"/>
</dbReference>
<dbReference type="Proteomes" id="UP001519460">
    <property type="component" value="Unassembled WGS sequence"/>
</dbReference>
<organism evidence="2 3">
    <name type="scientific">Batillaria attramentaria</name>
    <dbReference type="NCBI Taxonomy" id="370345"/>
    <lineage>
        <taxon>Eukaryota</taxon>
        <taxon>Metazoa</taxon>
        <taxon>Spiralia</taxon>
        <taxon>Lophotrochozoa</taxon>
        <taxon>Mollusca</taxon>
        <taxon>Gastropoda</taxon>
        <taxon>Caenogastropoda</taxon>
        <taxon>Sorbeoconcha</taxon>
        <taxon>Cerithioidea</taxon>
        <taxon>Batillariidae</taxon>
        <taxon>Batillaria</taxon>
    </lineage>
</organism>
<dbReference type="PANTHER" id="PTHR34754">
    <property type="entry name" value="COILED-COIL DOMAIN-CONTAINING PROTEIN 60"/>
    <property type="match status" value="1"/>
</dbReference>
<accession>A0ABD0KQL3</accession>
<dbReference type="InterPro" id="IPR031526">
    <property type="entry name" value="DUF4698"/>
</dbReference>
<name>A0ABD0KQL3_9CAEN</name>
<dbReference type="EMBL" id="JACVVK020000138">
    <property type="protein sequence ID" value="KAK7489376.1"/>
    <property type="molecule type" value="Genomic_DNA"/>
</dbReference>
<feature type="compositionally biased region" description="Polar residues" evidence="1">
    <location>
        <begin position="52"/>
        <end position="64"/>
    </location>
</feature>
<feature type="compositionally biased region" description="Basic and acidic residues" evidence="1">
    <location>
        <begin position="706"/>
        <end position="715"/>
    </location>
</feature>
<feature type="region of interest" description="Disordered" evidence="1">
    <location>
        <begin position="49"/>
        <end position="68"/>
    </location>
</feature>
<comment type="caution">
    <text evidence="2">The sequence shown here is derived from an EMBL/GenBank/DDBJ whole genome shotgun (WGS) entry which is preliminary data.</text>
</comment>
<reference evidence="2 3" key="1">
    <citation type="journal article" date="2023" name="Sci. Data">
        <title>Genome assembly of the Korean intertidal mud-creeper Batillaria attramentaria.</title>
        <authorList>
            <person name="Patra A.K."/>
            <person name="Ho P.T."/>
            <person name="Jun S."/>
            <person name="Lee S.J."/>
            <person name="Kim Y."/>
            <person name="Won Y.J."/>
        </authorList>
    </citation>
    <scope>NUCLEOTIDE SEQUENCE [LARGE SCALE GENOMIC DNA]</scope>
    <source>
        <strain evidence="2">Wonlab-2016</strain>
    </source>
</reference>
<feature type="region of interest" description="Disordered" evidence="1">
    <location>
        <begin position="332"/>
        <end position="368"/>
    </location>
</feature>
<feature type="region of interest" description="Disordered" evidence="1">
    <location>
        <begin position="699"/>
        <end position="744"/>
    </location>
</feature>
<evidence type="ECO:0000256" key="1">
    <source>
        <dbReference type="SAM" id="MobiDB-lite"/>
    </source>
</evidence>
<dbReference type="Pfam" id="PF15769">
    <property type="entry name" value="DUF4698"/>
    <property type="match status" value="1"/>
</dbReference>
<sequence>MPTKDKPDPKSYVQISPLPISSQKGLKIQARSIEVYNPTEPARDVVRKQNYQRRSAQMSSQGFRSANHRPYHGIGDPFYLDEKKLILHALGQWDESQEWETSSSSEDDDAPTDSANGHAGQMSAAKFVLRRTRKDLNTLSKEVVKGRHMIRNVRLGHGLFDLIRQERMAKKNAAAAEKQKKLEMARNMWQPPKRDSESEEESEDETMQDDYDSAGDNYRRASAPAVRASSARKKKAQTPRPYTPQHTSLWEMSDCSDDESTKPALFRQLCVLSWILDAMNLEQGYTMSPIMTCWSHNEIGGTKISTKKVQEEKKAETRWERFLSQPMPGRIKKVSTVRARHPRQSLRLLANPRASVQSTSPSPSSSSSAVNLAAGFAAAFGVSTGASHREDTIHEEEKATPVSAEPEEDAQGTAYSKSMFKFLDEYYDSLRRETKNEEEGQGKSGMTPAATERHVKSHDPERRARKERKKSKEREKTPDRSALYDMQEALGVPRGMRADKFVKPKPSAELLEFHEKKASNKYLTLSVDLANKFKEVQDDKAMTLHDILEQMERERLTKCQSKFMVMQTSTSSVYRAMEAMRREGERRLQKPAEEDMRRKSSFRGNWFTDLLENIPQHLRNVWYYQAILNKLRKYGLVESTSKQSVYKFLKVLEGLREWEICSPDIAAAIEFCRERIVDLSIEEYEEWFASVFPRVNRPQTAPPGLRGDKEKKESHAPPSTATPVMKGKGAVRQVQSAFVRRSQR</sequence>
<gene>
    <name evidence="2" type="ORF">BaRGS_00019320</name>
</gene>
<feature type="compositionally biased region" description="Low complexity" evidence="1">
    <location>
        <begin position="358"/>
        <end position="368"/>
    </location>
</feature>
<evidence type="ECO:0000313" key="2">
    <source>
        <dbReference type="EMBL" id="KAK7489376.1"/>
    </source>
</evidence>
<feature type="compositionally biased region" description="Basic and acidic residues" evidence="1">
    <location>
        <begin position="387"/>
        <end position="399"/>
    </location>
</feature>
<feature type="region of interest" description="Disordered" evidence="1">
    <location>
        <begin position="171"/>
        <end position="249"/>
    </location>
</feature>
<dbReference type="AlphaFoldDB" id="A0ABD0KQL3"/>
<protein>
    <recommendedName>
        <fullName evidence="4">Coiled-coil domain-containing protein 60</fullName>
    </recommendedName>
</protein>
<feature type="compositionally biased region" description="Basic and acidic residues" evidence="1">
    <location>
        <begin position="451"/>
        <end position="479"/>
    </location>
</feature>
<feature type="compositionally biased region" description="Acidic residues" evidence="1">
    <location>
        <begin position="197"/>
        <end position="213"/>
    </location>
</feature>
<feature type="region of interest" description="Disordered" evidence="1">
    <location>
        <begin position="96"/>
        <end position="124"/>
    </location>
</feature>
<feature type="region of interest" description="Disordered" evidence="1">
    <location>
        <begin position="433"/>
        <end position="481"/>
    </location>
</feature>
<feature type="compositionally biased region" description="Low complexity" evidence="1">
    <location>
        <begin position="220"/>
        <end position="229"/>
    </location>
</feature>